<reference evidence="3" key="1">
    <citation type="submission" date="2025-08" db="UniProtKB">
        <authorList>
            <consortium name="RefSeq"/>
        </authorList>
    </citation>
    <scope>IDENTIFICATION</scope>
    <source>
        <tissue evidence="3">Whole body</tissue>
    </source>
</reference>
<sequence length="215" mass="25333">MKIKSVYLLMCIKFLLVLSTIADKKEIVVKFEKAPFKIDPFTNALLKIQSYENLCRKLFLNRQENHDKFLQRFDEEDNYYNKLIIIIDFIEHLVKDIENSVTLLDNTKSYFMKSNGSLARGNSILETLYLVSKQISIFEKFIRDLSNVETRDALFPDKLNEMIVLPLLYTNLMKDTVDENIIDTLVSIKNRLIETRFTMQLNKLNVDRNTMKSEL</sequence>
<dbReference type="GeneID" id="107070642"/>
<dbReference type="RefSeq" id="XP_015184519.1">
    <property type="nucleotide sequence ID" value="XM_015329033.1"/>
</dbReference>
<proteinExistence type="predicted"/>
<feature type="signal peptide" evidence="1">
    <location>
        <begin position="1"/>
        <end position="22"/>
    </location>
</feature>
<evidence type="ECO:0000313" key="3">
    <source>
        <dbReference type="RefSeq" id="XP_015184519.1"/>
    </source>
</evidence>
<keyword evidence="1" id="KW-0732">Signal</keyword>
<keyword evidence="2" id="KW-1185">Reference proteome</keyword>
<dbReference type="Proteomes" id="UP000694924">
    <property type="component" value="Unplaced"/>
</dbReference>
<name>A0ABM1IWD2_POLDO</name>
<protein>
    <submittedName>
        <fullName evidence="3">Uncharacterized protein LOC107070642</fullName>
    </submittedName>
</protein>
<evidence type="ECO:0000313" key="2">
    <source>
        <dbReference type="Proteomes" id="UP000694924"/>
    </source>
</evidence>
<organism evidence="2 3">
    <name type="scientific">Polistes dominula</name>
    <name type="common">European paper wasp</name>
    <name type="synonym">Vespa dominula</name>
    <dbReference type="NCBI Taxonomy" id="743375"/>
    <lineage>
        <taxon>Eukaryota</taxon>
        <taxon>Metazoa</taxon>
        <taxon>Ecdysozoa</taxon>
        <taxon>Arthropoda</taxon>
        <taxon>Hexapoda</taxon>
        <taxon>Insecta</taxon>
        <taxon>Pterygota</taxon>
        <taxon>Neoptera</taxon>
        <taxon>Endopterygota</taxon>
        <taxon>Hymenoptera</taxon>
        <taxon>Apocrita</taxon>
        <taxon>Aculeata</taxon>
        <taxon>Vespoidea</taxon>
        <taxon>Vespidae</taxon>
        <taxon>Polistinae</taxon>
        <taxon>Polistini</taxon>
        <taxon>Polistes</taxon>
    </lineage>
</organism>
<accession>A0ABM1IWD2</accession>
<gene>
    <name evidence="3" type="primary">LOC107070642</name>
</gene>
<evidence type="ECO:0000256" key="1">
    <source>
        <dbReference type="SAM" id="SignalP"/>
    </source>
</evidence>
<feature type="chain" id="PRO_5046019717" evidence="1">
    <location>
        <begin position="23"/>
        <end position="215"/>
    </location>
</feature>